<evidence type="ECO:0000313" key="16">
    <source>
        <dbReference type="RefSeq" id="XP_013778351.2"/>
    </source>
</evidence>
<evidence type="ECO:0000256" key="2">
    <source>
        <dbReference type="ARBA" id="ARBA00004173"/>
    </source>
</evidence>
<keyword evidence="9" id="KW-0539">Nucleus</keyword>
<evidence type="ECO:0000256" key="12">
    <source>
        <dbReference type="ARBA" id="ARBA00093359"/>
    </source>
</evidence>
<dbReference type="InterPro" id="IPR026316">
    <property type="entry name" value="NSL2"/>
</dbReference>
<evidence type="ECO:0000256" key="10">
    <source>
        <dbReference type="ARBA" id="ARBA00032947"/>
    </source>
</evidence>
<reference evidence="16" key="1">
    <citation type="submission" date="2025-08" db="UniProtKB">
        <authorList>
            <consortium name="RefSeq"/>
        </authorList>
    </citation>
    <scope>IDENTIFICATION</scope>
    <source>
        <tissue evidence="16">Muscle</tissue>
    </source>
</reference>
<name>A0ABM1BAY0_LIMPO</name>
<proteinExistence type="predicted"/>
<sequence length="483" mass="55275">LNYRQIGFQKGVFGQEITKYELIKESFQYEKTKLSQENKFCKYVHRICMQNRLDGYEYCIRHILEDKSAPFKQCCFIHPQRGRRCPNAAPKTEKKDNSLCPLHIKLLWSKRQLKRKECPTESTASLLESLEHYCQDHHDTEKYPFNSSRQTKNKHGTHLDIHAGYSSDSNSEKDGMFVDQLWKGDDESDAESVENELEDPLKHAGVYTAEEVVQITREKLIRLQSLYIDQFKWLQHVLHEKRRDYLRSVKQEKETMGSISSSSHPTPTEMKTYQKLKALHRYHRQYGREALLKHQAKERRKEIADGTKYAAPVVPQCIHNSGDQRCTKSALPSSKFCLTHIIVDPQQVLYKPCGGEKGECKTPIIPLDEDSACILHARLSAKLHAENLWVKTRDKISGDVAATTDALIQESEHFQSMDDIAALGLDVVQPGSLFGLDQFGDLGDSGDLTLTESPGDLLNQLTVDDFCDTHKSLDCIEEKLGPH</sequence>
<keyword evidence="6" id="KW-0832">Ubl conjugation</keyword>
<evidence type="ECO:0000259" key="14">
    <source>
        <dbReference type="Pfam" id="PF13891"/>
    </source>
</evidence>
<keyword evidence="8" id="KW-0496">Mitochondrion</keyword>
<evidence type="ECO:0000256" key="1">
    <source>
        <dbReference type="ARBA" id="ARBA00004123"/>
    </source>
</evidence>
<evidence type="ECO:0000256" key="8">
    <source>
        <dbReference type="ARBA" id="ARBA00023128"/>
    </source>
</evidence>
<dbReference type="Proteomes" id="UP000694941">
    <property type="component" value="Unplaced"/>
</dbReference>
<feature type="domain" description="KANL2-like probable zinc-finger" evidence="14">
    <location>
        <begin position="323"/>
        <end position="377"/>
    </location>
</feature>
<keyword evidence="4" id="KW-1017">Isopeptide bond</keyword>
<dbReference type="InterPro" id="IPR025927">
    <property type="entry name" value="Znf_KANL2-like"/>
</dbReference>
<evidence type="ECO:0000256" key="13">
    <source>
        <dbReference type="ARBA" id="ARBA00093543"/>
    </source>
</evidence>
<evidence type="ECO:0000256" key="3">
    <source>
        <dbReference type="ARBA" id="ARBA00015508"/>
    </source>
</evidence>
<dbReference type="RefSeq" id="XP_013778351.2">
    <property type="nucleotide sequence ID" value="XM_013922897.2"/>
</dbReference>
<comment type="subcellular location">
    <subcellularLocation>
        <location evidence="2">Mitochondrion</location>
    </subcellularLocation>
    <subcellularLocation>
        <location evidence="1">Nucleus</location>
    </subcellularLocation>
</comment>
<comment type="function">
    <text evidence="12">Non-catalytic component of the NSL histone acetyltransferase complex, a multiprotein complex that mediates histone H4 acetylation at 'Lys-5'- and 'Lys-8' (H4K5ac and H4K8ac) at transcription start sites and promotes transcription initiation. Required for NSL complex stability and for transcription of intraciliary transport genes in both ciliated and non-ciliated cells by regulating histone H4 acetylation at 'Lys-5'- and 'Lys-12' (H4K5ac and H4K12ac). This is necessary for cilium assembly in ciliated cells and for organization of the microtubule cytoskeleton in non-ciliated cells. Required within the NSL complex to maintain nuclear architecture stability by promoting KAT8-mediated acetylation of lamin LMNA.</text>
</comment>
<keyword evidence="7" id="KW-0156">Chromatin regulator</keyword>
<evidence type="ECO:0000256" key="4">
    <source>
        <dbReference type="ARBA" id="ARBA00022499"/>
    </source>
</evidence>
<dbReference type="GeneID" id="106462930"/>
<keyword evidence="15" id="KW-1185">Reference proteome</keyword>
<feature type="non-terminal residue" evidence="16">
    <location>
        <position position="1"/>
    </location>
</feature>
<protein>
    <recommendedName>
        <fullName evidence="3">KAT8 regulatory NSL complex subunit 2</fullName>
    </recommendedName>
    <alternativeName>
        <fullName evidence="11">NSL complex protein NSL2</fullName>
    </alternativeName>
    <alternativeName>
        <fullName evidence="10">Non-specific lethal 2 homolog</fullName>
    </alternativeName>
</protein>
<feature type="domain" description="KANL2-like probable zinc-finger" evidence="14">
    <location>
        <begin position="41"/>
        <end position="103"/>
    </location>
</feature>
<dbReference type="PANTHER" id="PTHR13453:SF1">
    <property type="entry name" value="KAT8 REGULATORY NSL COMPLEX SUBUNIT 2"/>
    <property type="match status" value="1"/>
</dbReference>
<evidence type="ECO:0000313" key="15">
    <source>
        <dbReference type="Proteomes" id="UP000694941"/>
    </source>
</evidence>
<evidence type="ECO:0000256" key="7">
    <source>
        <dbReference type="ARBA" id="ARBA00022853"/>
    </source>
</evidence>
<dbReference type="PANTHER" id="PTHR13453">
    <property type="entry name" value="KAT8 REGULATORY NSL COMPLEX SUBUNIT 2"/>
    <property type="match status" value="1"/>
</dbReference>
<evidence type="ECO:0000256" key="6">
    <source>
        <dbReference type="ARBA" id="ARBA00022843"/>
    </source>
</evidence>
<dbReference type="Pfam" id="PF13891">
    <property type="entry name" value="zf-C3HC3H_KANSL2"/>
    <property type="match status" value="2"/>
</dbReference>
<accession>A0ABM1BAY0</accession>
<evidence type="ECO:0000256" key="11">
    <source>
        <dbReference type="ARBA" id="ARBA00033378"/>
    </source>
</evidence>
<evidence type="ECO:0000256" key="9">
    <source>
        <dbReference type="ARBA" id="ARBA00023242"/>
    </source>
</evidence>
<evidence type="ECO:0000256" key="5">
    <source>
        <dbReference type="ARBA" id="ARBA00022553"/>
    </source>
</evidence>
<gene>
    <name evidence="16" type="primary">LOC106462930</name>
</gene>
<keyword evidence="5" id="KW-0597">Phosphoprotein</keyword>
<organism evidence="15 16">
    <name type="scientific">Limulus polyphemus</name>
    <name type="common">Atlantic horseshoe crab</name>
    <dbReference type="NCBI Taxonomy" id="6850"/>
    <lineage>
        <taxon>Eukaryota</taxon>
        <taxon>Metazoa</taxon>
        <taxon>Ecdysozoa</taxon>
        <taxon>Arthropoda</taxon>
        <taxon>Chelicerata</taxon>
        <taxon>Merostomata</taxon>
        <taxon>Xiphosura</taxon>
        <taxon>Limulidae</taxon>
        <taxon>Limulus</taxon>
    </lineage>
</organism>
<comment type="subunit">
    <text evidence="13">Component of the NSL complex at least composed of KAT8/MOF, KANSL1, KANSL2, KANSL3, MCRS1, PHF20, OGT1/OGT, WDR5 and HCFC1.</text>
</comment>